<sequence>MADTPGYLLCFGLGYAATRLARGLLRDGWRVLGTARTPSRCEALQDAIPGLAMVPFDGVTPLDPAAFAGVTHVLSSIPPDADGDPVLRQHDHDLATAPLSWIGYFSTTGVYGDSGGGWVDEGTPVRPTQERTRWRVAAEEAWFGLWRDHDAPVHVLRLGGIYGPGRSVFDQIRAGTARRIGRPGHVFSRIHVDDIGLVVAASMHDPDPGAIYNLCDDEPAEPAEVLDYACALMGRPPFPNEPFERVAPTLSPMALSFWADHRRVQNERLWDDLRLRLLYPTFRQGLEAIRREEQGLVPPGPPPRRKPGCHDDP</sequence>
<proteinExistence type="predicted"/>
<dbReference type="AlphaFoldDB" id="A0A512H6N8"/>
<keyword evidence="1" id="KW-0520">NAD</keyword>
<dbReference type="RefSeq" id="WP_147163148.1">
    <property type="nucleotide sequence ID" value="NZ_BJZO01000026.1"/>
</dbReference>
<dbReference type="OrthoDB" id="9808276at2"/>
<organism evidence="3 4">
    <name type="scientific">Pararhodospirillum oryzae</name>
    <dbReference type="NCBI Taxonomy" id="478448"/>
    <lineage>
        <taxon>Bacteria</taxon>
        <taxon>Pseudomonadati</taxon>
        <taxon>Pseudomonadota</taxon>
        <taxon>Alphaproteobacteria</taxon>
        <taxon>Rhodospirillales</taxon>
        <taxon>Rhodospirillaceae</taxon>
        <taxon>Pararhodospirillum</taxon>
    </lineage>
</organism>
<accession>A0A512H6N8</accession>
<evidence type="ECO:0000313" key="4">
    <source>
        <dbReference type="Proteomes" id="UP000321567"/>
    </source>
</evidence>
<feature type="region of interest" description="Disordered" evidence="2">
    <location>
        <begin position="291"/>
        <end position="313"/>
    </location>
</feature>
<reference evidence="3 4" key="1">
    <citation type="submission" date="2019-07" db="EMBL/GenBank/DDBJ databases">
        <title>Whole genome shotgun sequence of Rhodospirillum oryzae NBRC 107573.</title>
        <authorList>
            <person name="Hosoyama A."/>
            <person name="Uohara A."/>
            <person name="Ohji S."/>
            <person name="Ichikawa N."/>
        </authorList>
    </citation>
    <scope>NUCLEOTIDE SEQUENCE [LARGE SCALE GENOMIC DNA]</scope>
    <source>
        <strain evidence="3 4">NBRC 107573</strain>
    </source>
</reference>
<dbReference type="InterPro" id="IPR036291">
    <property type="entry name" value="NAD(P)-bd_dom_sf"/>
</dbReference>
<protein>
    <submittedName>
        <fullName evidence="3">NAD(P)-dependent oxidoreductase</fullName>
    </submittedName>
</protein>
<evidence type="ECO:0000256" key="2">
    <source>
        <dbReference type="SAM" id="MobiDB-lite"/>
    </source>
</evidence>
<dbReference type="EMBL" id="BJZO01000026">
    <property type="protein sequence ID" value="GEO81107.1"/>
    <property type="molecule type" value="Genomic_DNA"/>
</dbReference>
<dbReference type="PANTHER" id="PTHR43574">
    <property type="entry name" value="EPIMERASE-RELATED"/>
    <property type="match status" value="1"/>
</dbReference>
<dbReference type="CDD" id="cd05266">
    <property type="entry name" value="SDR_a4"/>
    <property type="match status" value="1"/>
</dbReference>
<name>A0A512H6N8_9PROT</name>
<gene>
    <name evidence="3" type="ORF">ROR02_12380</name>
</gene>
<comment type="caution">
    <text evidence="3">The sequence shown here is derived from an EMBL/GenBank/DDBJ whole genome shotgun (WGS) entry which is preliminary data.</text>
</comment>
<evidence type="ECO:0000313" key="3">
    <source>
        <dbReference type="EMBL" id="GEO81107.1"/>
    </source>
</evidence>
<dbReference type="Gene3D" id="3.40.50.720">
    <property type="entry name" value="NAD(P)-binding Rossmann-like Domain"/>
    <property type="match status" value="1"/>
</dbReference>
<keyword evidence="4" id="KW-1185">Reference proteome</keyword>
<dbReference type="Proteomes" id="UP000321567">
    <property type="component" value="Unassembled WGS sequence"/>
</dbReference>
<evidence type="ECO:0000256" key="1">
    <source>
        <dbReference type="ARBA" id="ARBA00023027"/>
    </source>
</evidence>
<dbReference type="SUPFAM" id="SSF51735">
    <property type="entry name" value="NAD(P)-binding Rossmann-fold domains"/>
    <property type="match status" value="1"/>
</dbReference>